<comment type="caution">
    <text evidence="6">The sequence shown here is derived from an EMBL/GenBank/DDBJ whole genome shotgun (WGS) entry which is preliminary data.</text>
</comment>
<evidence type="ECO:0000256" key="1">
    <source>
        <dbReference type="ARBA" id="ARBA00008348"/>
    </source>
</evidence>
<evidence type="ECO:0000256" key="3">
    <source>
        <dbReference type="PROSITE-ProRule" id="PRU00182"/>
    </source>
</evidence>
<dbReference type="InterPro" id="IPR042092">
    <property type="entry name" value="PsdUridine_s_RsuA/RluB/E/F_cat"/>
</dbReference>
<reference evidence="6 7" key="1">
    <citation type="journal article" date="2012" name="Genome Biol.">
        <title>Genome and low-iron response of an oceanic diatom adapted to chronic iron limitation.</title>
        <authorList>
            <person name="Lommer M."/>
            <person name="Specht M."/>
            <person name="Roy A.S."/>
            <person name="Kraemer L."/>
            <person name="Andreson R."/>
            <person name="Gutowska M.A."/>
            <person name="Wolf J."/>
            <person name="Bergner S.V."/>
            <person name="Schilhabel M.B."/>
            <person name="Klostermeier U.C."/>
            <person name="Beiko R.G."/>
            <person name="Rosenstiel P."/>
            <person name="Hippler M."/>
            <person name="Laroche J."/>
        </authorList>
    </citation>
    <scope>NUCLEOTIDE SEQUENCE [LARGE SCALE GENOMIC DNA]</scope>
    <source>
        <strain evidence="6 7">CCMP1005</strain>
    </source>
</reference>
<dbReference type="GO" id="GO:0009982">
    <property type="term" value="F:pseudouridine synthase activity"/>
    <property type="evidence" value="ECO:0007669"/>
    <property type="project" value="InterPro"/>
</dbReference>
<dbReference type="InterPro" id="IPR018496">
    <property type="entry name" value="PsdUridine_synth_RsuA/RluB_CS"/>
</dbReference>
<feature type="region of interest" description="Disordered" evidence="4">
    <location>
        <begin position="292"/>
        <end position="313"/>
    </location>
</feature>
<evidence type="ECO:0000313" key="6">
    <source>
        <dbReference type="EMBL" id="EJK64365.1"/>
    </source>
</evidence>
<dbReference type="CDD" id="cd00165">
    <property type="entry name" value="S4"/>
    <property type="match status" value="1"/>
</dbReference>
<dbReference type="AlphaFoldDB" id="K0SG87"/>
<proteinExistence type="inferred from homology"/>
<dbReference type="InterPro" id="IPR020094">
    <property type="entry name" value="TruA/RsuA/RluB/E/F_N"/>
</dbReference>
<feature type="domain" description="Pseudouridine synthase RsuA/RluA-like" evidence="5">
    <location>
        <begin position="84"/>
        <end position="265"/>
    </location>
</feature>
<accession>K0SG87</accession>
<evidence type="ECO:0000256" key="2">
    <source>
        <dbReference type="ARBA" id="ARBA00023235"/>
    </source>
</evidence>
<name>K0SG87_THAOC</name>
<dbReference type="SUPFAM" id="SSF55174">
    <property type="entry name" value="Alpha-L RNA-binding motif"/>
    <property type="match status" value="1"/>
</dbReference>
<dbReference type="Gene3D" id="3.30.70.580">
    <property type="entry name" value="Pseudouridine synthase I, catalytic domain, N-terminal subdomain"/>
    <property type="match status" value="1"/>
</dbReference>
<evidence type="ECO:0000256" key="4">
    <source>
        <dbReference type="SAM" id="MobiDB-lite"/>
    </source>
</evidence>
<dbReference type="GO" id="GO:0001522">
    <property type="term" value="P:pseudouridine synthesis"/>
    <property type="evidence" value="ECO:0007669"/>
    <property type="project" value="InterPro"/>
</dbReference>
<keyword evidence="7" id="KW-1185">Reference proteome</keyword>
<dbReference type="GO" id="GO:0006364">
    <property type="term" value="P:rRNA processing"/>
    <property type="evidence" value="ECO:0007669"/>
    <property type="project" value="UniProtKB-ARBA"/>
</dbReference>
<evidence type="ECO:0000259" key="5">
    <source>
        <dbReference type="Pfam" id="PF00849"/>
    </source>
</evidence>
<dbReference type="Proteomes" id="UP000266841">
    <property type="component" value="Unassembled WGS sequence"/>
</dbReference>
<dbReference type="GO" id="GO:0003723">
    <property type="term" value="F:RNA binding"/>
    <property type="evidence" value="ECO:0007669"/>
    <property type="project" value="UniProtKB-KW"/>
</dbReference>
<dbReference type="PANTHER" id="PTHR47683">
    <property type="entry name" value="PSEUDOURIDINE SYNTHASE FAMILY PROTEIN-RELATED"/>
    <property type="match status" value="1"/>
</dbReference>
<dbReference type="PANTHER" id="PTHR47683:SF2">
    <property type="entry name" value="RNA-BINDING S4 DOMAIN-CONTAINING PROTEIN"/>
    <property type="match status" value="1"/>
</dbReference>
<dbReference type="PROSITE" id="PS01149">
    <property type="entry name" value="PSI_RSU"/>
    <property type="match status" value="1"/>
</dbReference>
<protein>
    <recommendedName>
        <fullName evidence="5">Pseudouridine synthase RsuA/RluA-like domain-containing protein</fullName>
    </recommendedName>
</protein>
<dbReference type="Pfam" id="PF00849">
    <property type="entry name" value="PseudoU_synth_2"/>
    <property type="match status" value="1"/>
</dbReference>
<organism evidence="6 7">
    <name type="scientific">Thalassiosira oceanica</name>
    <name type="common">Marine diatom</name>
    <dbReference type="NCBI Taxonomy" id="159749"/>
    <lineage>
        <taxon>Eukaryota</taxon>
        <taxon>Sar</taxon>
        <taxon>Stramenopiles</taxon>
        <taxon>Ochrophyta</taxon>
        <taxon>Bacillariophyta</taxon>
        <taxon>Coscinodiscophyceae</taxon>
        <taxon>Thalassiosirophycidae</taxon>
        <taxon>Thalassiosirales</taxon>
        <taxon>Thalassiosiraceae</taxon>
        <taxon>Thalassiosira</taxon>
    </lineage>
</organism>
<dbReference type="InterPro" id="IPR050343">
    <property type="entry name" value="RsuA_PseudoU_synthase"/>
</dbReference>
<keyword evidence="3" id="KW-0694">RNA-binding</keyword>
<dbReference type="EMBL" id="AGNL01017333">
    <property type="protein sequence ID" value="EJK64365.1"/>
    <property type="molecule type" value="Genomic_DNA"/>
</dbReference>
<dbReference type="SUPFAM" id="SSF55120">
    <property type="entry name" value="Pseudouridine synthase"/>
    <property type="match status" value="1"/>
</dbReference>
<evidence type="ECO:0000313" key="7">
    <source>
        <dbReference type="Proteomes" id="UP000266841"/>
    </source>
</evidence>
<dbReference type="PROSITE" id="PS50889">
    <property type="entry name" value="S4"/>
    <property type="match status" value="1"/>
</dbReference>
<keyword evidence="2" id="KW-0413">Isomerase</keyword>
<comment type="similarity">
    <text evidence="1">Belongs to the pseudouridine synthase RsuA family.</text>
</comment>
<dbReference type="InterPro" id="IPR020103">
    <property type="entry name" value="PsdUridine_synth_cat_dom_sf"/>
</dbReference>
<sequence length="343" mass="38263">MDRRTNTINCPRCLDYRCTLPLDSAVSSSVGTSVALDGSPRDLVRSGRVRVNGGVETNCSRLVSRRDDEISVDGRSVQLVRPRYFVCYKPRGVVCSTKRVAGIDRTDSVLISEWLGGIRQSCREKMNLNAKELESMKTVGRLDEESEGLLLLTNDGSFSRLLCDPAFGLQKTYRVVARGSRYSRLLQVCGDGHRVDEDMNEQLKRHVVALVHNGNNAAGESAFPYESIAVLDVGKLPSQHNSDDSYYVLADLVLREGKRHAVRRIIKNSRLRVCYLARIKVEGVRHDVPKPGTLNEASGFFDTEGRSDPTRPSVQGELEKLLGIGQLHELTDDEVDRVFELRS</sequence>
<dbReference type="InterPro" id="IPR036986">
    <property type="entry name" value="S4_RNA-bd_sf"/>
</dbReference>
<dbReference type="Gene3D" id="3.30.70.1560">
    <property type="entry name" value="Alpha-L RNA-binding motif"/>
    <property type="match status" value="1"/>
</dbReference>
<gene>
    <name evidence="6" type="ORF">THAOC_14904</name>
</gene>
<dbReference type="OrthoDB" id="10055830at2759"/>
<dbReference type="InterPro" id="IPR006145">
    <property type="entry name" value="PsdUridine_synth_RsuA/RluA"/>
</dbReference>
<dbReference type="Gene3D" id="3.10.290.10">
    <property type="entry name" value="RNA-binding S4 domain"/>
    <property type="match status" value="1"/>
</dbReference>